<keyword evidence="6" id="KW-0675">Receptor</keyword>
<protein>
    <submittedName>
        <fullName evidence="12">G_PROTEIN_RECEP_F1_2 domain-containing protein</fullName>
    </submittedName>
</protein>
<proteinExistence type="predicted"/>
<dbReference type="SUPFAM" id="SSF81321">
    <property type="entry name" value="Family A G protein-coupled receptor-like"/>
    <property type="match status" value="1"/>
</dbReference>
<evidence type="ECO:0000256" key="4">
    <source>
        <dbReference type="ARBA" id="ARBA00023040"/>
    </source>
</evidence>
<feature type="transmembrane region" description="Helical" evidence="9">
    <location>
        <begin position="236"/>
        <end position="256"/>
    </location>
</feature>
<dbReference type="InterPro" id="IPR000276">
    <property type="entry name" value="GPCR_Rhodpsn"/>
</dbReference>
<evidence type="ECO:0000313" key="12">
    <source>
        <dbReference type="WBParaSite" id="maker-unitig_33562-snap-gene-0.2-mRNA-1"/>
    </source>
</evidence>
<dbReference type="InterPro" id="IPR050125">
    <property type="entry name" value="GPCR_opsins"/>
</dbReference>
<dbReference type="GO" id="GO:0004930">
    <property type="term" value="F:G protein-coupled receptor activity"/>
    <property type="evidence" value="ECO:0007669"/>
    <property type="project" value="UniProtKB-KW"/>
</dbReference>
<evidence type="ECO:0000256" key="8">
    <source>
        <dbReference type="SAM" id="MobiDB-lite"/>
    </source>
</evidence>
<feature type="transmembrane region" description="Helical" evidence="9">
    <location>
        <begin position="183"/>
        <end position="206"/>
    </location>
</feature>
<name>A0A1I8FG45_9PLAT</name>
<feature type="region of interest" description="Disordered" evidence="8">
    <location>
        <begin position="380"/>
        <end position="400"/>
    </location>
</feature>
<evidence type="ECO:0000256" key="1">
    <source>
        <dbReference type="ARBA" id="ARBA00004141"/>
    </source>
</evidence>
<keyword evidence="2 9" id="KW-0812">Transmembrane</keyword>
<comment type="subcellular location">
    <subcellularLocation>
        <location evidence="1">Membrane</location>
        <topology evidence="1">Multi-pass membrane protein</topology>
    </subcellularLocation>
</comment>
<sequence length="701" mass="75549">STKHKKRSMDISGLTVPYNLTTGSMLHVVPEVTYPGLVILFLGSVFGGSATRWSFWQLCCAPSEFRCTSSTTFFVVNLAVSDLLMTLIIEPFGIVSELPLRAGPVHLRGLAVPHRLLLLPAEPGRHRHQPSSPAAPPWPPCAPLWIVSFLLEMPNFPGLGRHAYDWKNITCLWDRLASRSYTIFFGFVAVGLPCCVIVICYTLIFLRIRQVTKNVQKLQQQQQQQSFSSFRLAKTLFLVFAVLVICWTPFTVLVVFDHNNHLPIHLHAYSTFLAHSNSSVKLPGVRPDQRGVPQGATRRLCGDWPPLAILAAAAAGLPRSRTATLRDPLKETMSSSEQQQGSSSLRRRVLLLNLFFGFLAVAGQVGQNVSLPLWIDSGRPDTCGNRSTGNSSAGGELSEDPPLLLEEEEAAAAVGRPRAGELHGRAQHRQLLCVHLRLHQLRLGQTERRFAQLARSSTSIGFFDALNGVLVVFASSGKRTLPALQPILSNFMDPPPDRHLPPGAALRKSPAGRLKGLAALGVFLALVVSLLPTMVPSLGAETEGGAARHRPGALACRLHARLRPRRRTRLLPAAHRARPVLGGTLCPATATPTASGSSVTAGASASSCFFGGDGCPADSGVRGAMFIGMYTVSYIGGGLMLRYAEGATPAGRGVRAGHPAGVPVLDLLPGGLRSSFHIRHLHHLVRARSPLSSHGGRPILA</sequence>
<dbReference type="PANTHER" id="PTHR24240">
    <property type="entry name" value="OPSIN"/>
    <property type="match status" value="1"/>
</dbReference>
<dbReference type="GO" id="GO:0016020">
    <property type="term" value="C:membrane"/>
    <property type="evidence" value="ECO:0007669"/>
    <property type="project" value="UniProtKB-SubCell"/>
</dbReference>
<keyword evidence="7" id="KW-0807">Transducer</keyword>
<dbReference type="PROSITE" id="PS50262">
    <property type="entry name" value="G_PROTEIN_RECEP_F1_2"/>
    <property type="match status" value="1"/>
</dbReference>
<evidence type="ECO:0000256" key="2">
    <source>
        <dbReference type="ARBA" id="ARBA00022692"/>
    </source>
</evidence>
<dbReference type="CDD" id="cd00637">
    <property type="entry name" value="7tm_classA_rhodopsin-like"/>
    <property type="match status" value="1"/>
</dbReference>
<reference evidence="12" key="1">
    <citation type="submission" date="2016-11" db="UniProtKB">
        <authorList>
            <consortium name="WormBaseParasite"/>
        </authorList>
    </citation>
    <scope>IDENTIFICATION</scope>
</reference>
<evidence type="ECO:0000256" key="3">
    <source>
        <dbReference type="ARBA" id="ARBA00022989"/>
    </source>
</evidence>
<keyword evidence="3 9" id="KW-1133">Transmembrane helix</keyword>
<keyword evidence="11" id="KW-1185">Reference proteome</keyword>
<organism evidence="11 12">
    <name type="scientific">Macrostomum lignano</name>
    <dbReference type="NCBI Taxonomy" id="282301"/>
    <lineage>
        <taxon>Eukaryota</taxon>
        <taxon>Metazoa</taxon>
        <taxon>Spiralia</taxon>
        <taxon>Lophotrochozoa</taxon>
        <taxon>Platyhelminthes</taxon>
        <taxon>Rhabditophora</taxon>
        <taxon>Macrostomorpha</taxon>
        <taxon>Macrostomida</taxon>
        <taxon>Macrostomidae</taxon>
        <taxon>Macrostomum</taxon>
    </lineage>
</organism>
<dbReference type="InterPro" id="IPR017452">
    <property type="entry name" value="GPCR_Rhodpsn_7TM"/>
</dbReference>
<evidence type="ECO:0000259" key="10">
    <source>
        <dbReference type="PROSITE" id="PS50262"/>
    </source>
</evidence>
<dbReference type="AlphaFoldDB" id="A0A1I8FG45"/>
<feature type="compositionally biased region" description="Polar residues" evidence="8">
    <location>
        <begin position="384"/>
        <end position="393"/>
    </location>
</feature>
<evidence type="ECO:0000256" key="5">
    <source>
        <dbReference type="ARBA" id="ARBA00023136"/>
    </source>
</evidence>
<dbReference type="Proteomes" id="UP000095280">
    <property type="component" value="Unplaced"/>
</dbReference>
<dbReference type="Pfam" id="PF00001">
    <property type="entry name" value="7tm_1"/>
    <property type="match status" value="1"/>
</dbReference>
<keyword evidence="4" id="KW-0297">G-protein coupled receptor</keyword>
<dbReference type="WBParaSite" id="maker-unitig_33562-snap-gene-0.2-mRNA-1">
    <property type="protein sequence ID" value="maker-unitig_33562-snap-gene-0.2-mRNA-1"/>
    <property type="gene ID" value="maker-unitig_33562-snap-gene-0.2"/>
</dbReference>
<evidence type="ECO:0000256" key="6">
    <source>
        <dbReference type="ARBA" id="ARBA00023170"/>
    </source>
</evidence>
<evidence type="ECO:0000256" key="7">
    <source>
        <dbReference type="ARBA" id="ARBA00023224"/>
    </source>
</evidence>
<keyword evidence="5 9" id="KW-0472">Membrane</keyword>
<dbReference type="Gene3D" id="1.20.1070.10">
    <property type="entry name" value="Rhodopsin 7-helix transmembrane proteins"/>
    <property type="match status" value="1"/>
</dbReference>
<dbReference type="PRINTS" id="PR00237">
    <property type="entry name" value="GPCRRHODOPSN"/>
</dbReference>
<feature type="transmembrane region" description="Helical" evidence="9">
    <location>
        <begin position="67"/>
        <end position="89"/>
    </location>
</feature>
<feature type="transmembrane region" description="Helical" evidence="9">
    <location>
        <begin position="34"/>
        <end position="55"/>
    </location>
</feature>
<evidence type="ECO:0000256" key="9">
    <source>
        <dbReference type="SAM" id="Phobius"/>
    </source>
</evidence>
<evidence type="ECO:0000313" key="11">
    <source>
        <dbReference type="Proteomes" id="UP000095280"/>
    </source>
</evidence>
<accession>A0A1I8FG45</accession>
<feature type="domain" description="G-protein coupled receptors family 1 profile" evidence="10">
    <location>
        <begin position="144"/>
        <end position="285"/>
    </location>
</feature>